<evidence type="ECO:0000313" key="2">
    <source>
        <dbReference type="EMBL" id="KAK8067305.1"/>
    </source>
</evidence>
<evidence type="ECO:0008006" key="4">
    <source>
        <dbReference type="Google" id="ProtNLM"/>
    </source>
</evidence>
<keyword evidence="1" id="KW-0812">Transmembrane</keyword>
<dbReference type="GeneID" id="92051426"/>
<keyword evidence="3" id="KW-1185">Reference proteome</keyword>
<reference evidence="2 3" key="1">
    <citation type="submission" date="2023-01" db="EMBL/GenBank/DDBJ databases">
        <title>Analysis of 21 Apiospora genomes using comparative genomics revels a genus with tremendous synthesis potential of carbohydrate active enzymes and secondary metabolites.</title>
        <authorList>
            <person name="Sorensen T."/>
        </authorList>
    </citation>
    <scope>NUCLEOTIDE SEQUENCE [LARGE SCALE GENOMIC DNA]</scope>
    <source>
        <strain evidence="2 3">CBS 114990</strain>
    </source>
</reference>
<feature type="transmembrane region" description="Helical" evidence="1">
    <location>
        <begin position="117"/>
        <end position="140"/>
    </location>
</feature>
<feature type="transmembrane region" description="Helical" evidence="1">
    <location>
        <begin position="12"/>
        <end position="32"/>
    </location>
</feature>
<accession>A0ABR1V7Y1</accession>
<organism evidence="2 3">
    <name type="scientific">Apiospora hydei</name>
    <dbReference type="NCBI Taxonomy" id="1337664"/>
    <lineage>
        <taxon>Eukaryota</taxon>
        <taxon>Fungi</taxon>
        <taxon>Dikarya</taxon>
        <taxon>Ascomycota</taxon>
        <taxon>Pezizomycotina</taxon>
        <taxon>Sordariomycetes</taxon>
        <taxon>Xylariomycetidae</taxon>
        <taxon>Amphisphaeriales</taxon>
        <taxon>Apiosporaceae</taxon>
        <taxon>Apiospora</taxon>
    </lineage>
</organism>
<dbReference type="Proteomes" id="UP001433268">
    <property type="component" value="Unassembled WGS sequence"/>
</dbReference>
<sequence length="226" mass="25119">MSEVPDPDIMVVAAAWTFAALAAISLGLRIWCRMFRVGMLWWDDLVLGISVFTIILTAACITAMFRAGWSADPVPHGRPVVLFLAASSCAAVAAGLSKTAYMVTLLRLTTEPWTRRVLSFFVASLNVVLWFSALACWARLCEEGPSRVLGNAYTGVPIFRVNVGRRDTWLERLLPPLVNLFSLCLRLIYPMCAFVSADVEVRSLGLNRSIHTTWDLRKRTDDGNHD</sequence>
<name>A0ABR1V7Y1_9PEZI</name>
<dbReference type="RefSeq" id="XP_066664058.1">
    <property type="nucleotide sequence ID" value="XM_066818366.1"/>
</dbReference>
<gene>
    <name evidence="2" type="ORF">PG997_014052</name>
</gene>
<feature type="transmembrane region" description="Helical" evidence="1">
    <location>
        <begin position="77"/>
        <end position="96"/>
    </location>
</feature>
<evidence type="ECO:0000313" key="3">
    <source>
        <dbReference type="Proteomes" id="UP001433268"/>
    </source>
</evidence>
<dbReference type="EMBL" id="JAQQWN010000009">
    <property type="protein sequence ID" value="KAK8067305.1"/>
    <property type="molecule type" value="Genomic_DNA"/>
</dbReference>
<evidence type="ECO:0000256" key="1">
    <source>
        <dbReference type="SAM" id="Phobius"/>
    </source>
</evidence>
<keyword evidence="1" id="KW-1133">Transmembrane helix</keyword>
<feature type="transmembrane region" description="Helical" evidence="1">
    <location>
        <begin position="44"/>
        <end position="65"/>
    </location>
</feature>
<proteinExistence type="predicted"/>
<protein>
    <recommendedName>
        <fullName evidence="4">Integral membrane protein</fullName>
    </recommendedName>
</protein>
<keyword evidence="1" id="KW-0472">Membrane</keyword>
<comment type="caution">
    <text evidence="2">The sequence shown here is derived from an EMBL/GenBank/DDBJ whole genome shotgun (WGS) entry which is preliminary data.</text>
</comment>